<keyword evidence="7" id="KW-0413">Isomerase</keyword>
<sequence length="124" mass="13609">MRELTYGAMLVFVLVATLPLEVLLGIRVYARARRLALVILCAGLPFAVWDVAATHAGHWRFDTTQTLGVVLPGGLPLEEWMFFVVVPLASVMTLEAVRAVRGWPVGDEPGQPDRTDRPAAEEGR</sequence>
<evidence type="ECO:0000256" key="3">
    <source>
        <dbReference type="ARBA" id="ARBA00022692"/>
    </source>
</evidence>
<feature type="transmembrane region" description="Helical" evidence="9">
    <location>
        <begin position="80"/>
        <end position="97"/>
    </location>
</feature>
<dbReference type="Proteomes" id="UP000679307">
    <property type="component" value="Chromosome"/>
</dbReference>
<gene>
    <name evidence="11" type="ORF">ENKNEFLB_00712</name>
</gene>
<evidence type="ECO:0000256" key="4">
    <source>
        <dbReference type="ARBA" id="ARBA00022746"/>
    </source>
</evidence>
<accession>A0ABX8EEI7</accession>
<evidence type="ECO:0000256" key="2">
    <source>
        <dbReference type="ARBA" id="ARBA00004829"/>
    </source>
</evidence>
<evidence type="ECO:0000259" key="10">
    <source>
        <dbReference type="Pfam" id="PF18916"/>
    </source>
</evidence>
<evidence type="ECO:0000256" key="6">
    <source>
        <dbReference type="ARBA" id="ARBA00023136"/>
    </source>
</evidence>
<comment type="pathway">
    <text evidence="2">Carotenoid biosynthesis.</text>
</comment>
<proteinExistence type="predicted"/>
<dbReference type="InterPro" id="IPR017825">
    <property type="entry name" value="Lycopene_cyclase_dom"/>
</dbReference>
<feature type="domain" description="Lycopene cyclase" evidence="10">
    <location>
        <begin position="10"/>
        <end position="95"/>
    </location>
</feature>
<feature type="region of interest" description="Disordered" evidence="8">
    <location>
        <begin position="103"/>
        <end position="124"/>
    </location>
</feature>
<keyword evidence="12" id="KW-1185">Reference proteome</keyword>
<feature type="transmembrane region" description="Helical" evidence="9">
    <location>
        <begin position="36"/>
        <end position="60"/>
    </location>
</feature>
<evidence type="ECO:0000256" key="7">
    <source>
        <dbReference type="ARBA" id="ARBA00023235"/>
    </source>
</evidence>
<evidence type="ECO:0000256" key="8">
    <source>
        <dbReference type="SAM" id="MobiDB-lite"/>
    </source>
</evidence>
<dbReference type="RefSeq" id="WP_214057929.1">
    <property type="nucleotide sequence ID" value="NZ_BAAAHS010000246.1"/>
</dbReference>
<evidence type="ECO:0000313" key="11">
    <source>
        <dbReference type="EMBL" id="QVT78335.1"/>
    </source>
</evidence>
<name>A0ABX8EEI7_9ACTN</name>
<keyword evidence="5 9" id="KW-1133">Transmembrane helix</keyword>
<dbReference type="Pfam" id="PF18916">
    <property type="entry name" value="Lycopene_cyc"/>
    <property type="match status" value="1"/>
</dbReference>
<protein>
    <recommendedName>
        <fullName evidence="10">Lycopene cyclase domain-containing protein</fullName>
    </recommendedName>
</protein>
<reference evidence="11 12" key="1">
    <citation type="submission" date="2021-05" db="EMBL/GenBank/DDBJ databases">
        <title>Complete genome of Nocardioides aquaticus KCTC 9944T isolated from meromictic and hypersaline Ekho Lake, Antarctica.</title>
        <authorList>
            <person name="Hwang K."/>
            <person name="Kim K.M."/>
            <person name="Choe H."/>
        </authorList>
    </citation>
    <scope>NUCLEOTIDE SEQUENCE [LARGE SCALE GENOMIC DNA]</scope>
    <source>
        <strain evidence="11 12">KCTC 9944</strain>
    </source>
</reference>
<evidence type="ECO:0000313" key="12">
    <source>
        <dbReference type="Proteomes" id="UP000679307"/>
    </source>
</evidence>
<dbReference type="EMBL" id="CP075371">
    <property type="protein sequence ID" value="QVT78335.1"/>
    <property type="molecule type" value="Genomic_DNA"/>
</dbReference>
<comment type="subcellular location">
    <subcellularLocation>
        <location evidence="1">Membrane</location>
        <topology evidence="1">Multi-pass membrane protein</topology>
    </subcellularLocation>
</comment>
<keyword evidence="6 9" id="KW-0472">Membrane</keyword>
<organism evidence="11 12">
    <name type="scientific">Nocardioides aquaticus</name>
    <dbReference type="NCBI Taxonomy" id="160826"/>
    <lineage>
        <taxon>Bacteria</taxon>
        <taxon>Bacillati</taxon>
        <taxon>Actinomycetota</taxon>
        <taxon>Actinomycetes</taxon>
        <taxon>Propionibacteriales</taxon>
        <taxon>Nocardioidaceae</taxon>
        <taxon>Nocardioides</taxon>
    </lineage>
</organism>
<evidence type="ECO:0000256" key="1">
    <source>
        <dbReference type="ARBA" id="ARBA00004141"/>
    </source>
</evidence>
<feature type="compositionally biased region" description="Basic and acidic residues" evidence="8">
    <location>
        <begin position="111"/>
        <end position="124"/>
    </location>
</feature>
<keyword evidence="4" id="KW-0125">Carotenoid biosynthesis</keyword>
<feature type="transmembrane region" description="Helical" evidence="9">
    <location>
        <begin position="6"/>
        <end position="24"/>
    </location>
</feature>
<dbReference type="NCBIfam" id="TIGR03462">
    <property type="entry name" value="CarR_dom_SF"/>
    <property type="match status" value="1"/>
</dbReference>
<keyword evidence="3 9" id="KW-0812">Transmembrane</keyword>
<evidence type="ECO:0000256" key="9">
    <source>
        <dbReference type="SAM" id="Phobius"/>
    </source>
</evidence>
<evidence type="ECO:0000256" key="5">
    <source>
        <dbReference type="ARBA" id="ARBA00022989"/>
    </source>
</evidence>